<keyword evidence="4" id="KW-1185">Reference proteome</keyword>
<dbReference type="VEuPathDB" id="VectorBase:ASIC006711"/>
<sequence length="131" mass="14209">MHLMSRSLLDGCCFPRVPLILTGGDTAPRVNDAGVRVVSLKTPPKSIALLIRVHWLPLSDLFDGQVLDSPTTTTPTTMWWKETSNDPTPTRVIGSPRSTGSVTRPDEAKTPPDFDPTIFGLSDADHPLFGS</sequence>
<accession>A0A084VM09</accession>
<dbReference type="EMBL" id="KE524975">
    <property type="protein sequence ID" value="KFB39003.1"/>
    <property type="molecule type" value="Genomic_DNA"/>
</dbReference>
<organism evidence="2">
    <name type="scientific">Anopheles sinensis</name>
    <name type="common">Mosquito</name>
    <dbReference type="NCBI Taxonomy" id="74873"/>
    <lineage>
        <taxon>Eukaryota</taxon>
        <taxon>Metazoa</taxon>
        <taxon>Ecdysozoa</taxon>
        <taxon>Arthropoda</taxon>
        <taxon>Hexapoda</taxon>
        <taxon>Insecta</taxon>
        <taxon>Pterygota</taxon>
        <taxon>Neoptera</taxon>
        <taxon>Endopterygota</taxon>
        <taxon>Diptera</taxon>
        <taxon>Nematocera</taxon>
        <taxon>Culicoidea</taxon>
        <taxon>Culicidae</taxon>
        <taxon>Anophelinae</taxon>
        <taxon>Anopheles</taxon>
    </lineage>
</organism>
<reference evidence="2 4" key="1">
    <citation type="journal article" date="2014" name="BMC Genomics">
        <title>Genome sequence of Anopheles sinensis provides insight into genetics basis of mosquito competence for malaria parasites.</title>
        <authorList>
            <person name="Zhou D."/>
            <person name="Zhang D."/>
            <person name="Ding G."/>
            <person name="Shi L."/>
            <person name="Hou Q."/>
            <person name="Ye Y."/>
            <person name="Xu Y."/>
            <person name="Zhou H."/>
            <person name="Xiong C."/>
            <person name="Li S."/>
            <person name="Yu J."/>
            <person name="Hong S."/>
            <person name="Yu X."/>
            <person name="Zou P."/>
            <person name="Chen C."/>
            <person name="Chang X."/>
            <person name="Wang W."/>
            <person name="Lv Y."/>
            <person name="Sun Y."/>
            <person name="Ma L."/>
            <person name="Shen B."/>
            <person name="Zhu C."/>
        </authorList>
    </citation>
    <scope>NUCLEOTIDE SEQUENCE [LARGE SCALE GENOMIC DNA]</scope>
</reference>
<gene>
    <name evidence="2" type="ORF">ZHAS_00006711</name>
</gene>
<dbReference type="GO" id="GO:0016829">
    <property type="term" value="F:lyase activity"/>
    <property type="evidence" value="ECO:0007669"/>
    <property type="project" value="UniProtKB-KW"/>
</dbReference>
<dbReference type="EMBL" id="ATLV01014575">
    <property type="status" value="NOT_ANNOTATED_CDS"/>
    <property type="molecule type" value="Genomic_DNA"/>
</dbReference>
<protein>
    <submittedName>
        <fullName evidence="2 3">Urea amidolyase related protein</fullName>
    </submittedName>
</protein>
<dbReference type="AlphaFoldDB" id="A0A084VM09"/>
<dbReference type="Proteomes" id="UP000030765">
    <property type="component" value="Unassembled WGS sequence"/>
</dbReference>
<evidence type="ECO:0000313" key="2">
    <source>
        <dbReference type="EMBL" id="KFB39003.1"/>
    </source>
</evidence>
<name>A0A084VM09_ANOSI</name>
<reference evidence="3" key="2">
    <citation type="submission" date="2020-05" db="UniProtKB">
        <authorList>
            <consortium name="EnsemblMetazoa"/>
        </authorList>
    </citation>
    <scope>IDENTIFICATION</scope>
</reference>
<keyword evidence="2" id="KW-0456">Lyase</keyword>
<dbReference type="EnsemblMetazoa" id="ASIC006711-RA">
    <property type="protein sequence ID" value="ASIC006711-PA"/>
    <property type="gene ID" value="ASIC006711"/>
</dbReference>
<feature type="region of interest" description="Disordered" evidence="1">
    <location>
        <begin position="72"/>
        <end position="131"/>
    </location>
</feature>
<evidence type="ECO:0000256" key="1">
    <source>
        <dbReference type="SAM" id="MobiDB-lite"/>
    </source>
</evidence>
<proteinExistence type="predicted"/>
<evidence type="ECO:0000313" key="4">
    <source>
        <dbReference type="Proteomes" id="UP000030765"/>
    </source>
</evidence>
<evidence type="ECO:0000313" key="3">
    <source>
        <dbReference type="EnsemblMetazoa" id="ASIC006711-PA"/>
    </source>
</evidence>